<evidence type="ECO:0000313" key="3">
    <source>
        <dbReference type="Proteomes" id="UP000582090"/>
    </source>
</evidence>
<name>A0A7W6GF44_9HYPH</name>
<dbReference type="EMBL" id="JACIDW010000047">
    <property type="protein sequence ID" value="MBB3967346.1"/>
    <property type="molecule type" value="Genomic_DNA"/>
</dbReference>
<dbReference type="RefSeq" id="WP_183902756.1">
    <property type="nucleotide sequence ID" value="NZ_JACIDW010000047.1"/>
</dbReference>
<dbReference type="Pfam" id="PF06527">
    <property type="entry name" value="TniQ"/>
    <property type="match status" value="1"/>
</dbReference>
<comment type="caution">
    <text evidence="2">The sequence shown here is derived from an EMBL/GenBank/DDBJ whole genome shotgun (WGS) entry which is preliminary data.</text>
</comment>
<gene>
    <name evidence="2" type="ORF">GGQ67_005046</name>
</gene>
<dbReference type="AlphaFoldDB" id="A0A7W6GF44"/>
<evidence type="ECO:0000313" key="2">
    <source>
        <dbReference type="EMBL" id="MBB3967346.1"/>
    </source>
</evidence>
<reference evidence="2 3" key="1">
    <citation type="submission" date="2020-08" db="EMBL/GenBank/DDBJ databases">
        <title>Genomic Encyclopedia of Type Strains, Phase IV (KMG-IV): sequencing the most valuable type-strain genomes for metagenomic binning, comparative biology and taxonomic classification.</title>
        <authorList>
            <person name="Goeker M."/>
        </authorList>
    </citation>
    <scope>NUCLEOTIDE SEQUENCE [LARGE SCALE GENOMIC DNA]</scope>
    <source>
        <strain evidence="2 3">DSM 26575</strain>
    </source>
</reference>
<feature type="domain" description="TniQ" evidence="1">
    <location>
        <begin position="8"/>
        <end position="131"/>
    </location>
</feature>
<evidence type="ECO:0000259" key="1">
    <source>
        <dbReference type="Pfam" id="PF06527"/>
    </source>
</evidence>
<accession>A0A7W6GF44</accession>
<dbReference type="Proteomes" id="UP000582090">
    <property type="component" value="Unassembled WGS sequence"/>
</dbReference>
<dbReference type="InterPro" id="IPR009492">
    <property type="entry name" value="TniQ"/>
</dbReference>
<protein>
    <recommendedName>
        <fullName evidence="1">TniQ domain-containing protein</fullName>
    </recommendedName>
</protein>
<organism evidence="2 3">
    <name type="scientific">Rhizobium metallidurans</name>
    <dbReference type="NCBI Taxonomy" id="1265931"/>
    <lineage>
        <taxon>Bacteria</taxon>
        <taxon>Pseudomonadati</taxon>
        <taxon>Pseudomonadota</taxon>
        <taxon>Alphaproteobacteria</taxon>
        <taxon>Hyphomicrobiales</taxon>
        <taxon>Rhizobiaceae</taxon>
        <taxon>Rhizobium/Agrobacterium group</taxon>
        <taxon>Rhizobium</taxon>
    </lineage>
</organism>
<proteinExistence type="predicted"/>
<sequence length="358" mass="40335">MRTTPLLPLAPRPYGDELISSWQARVAARYSRQSADIEAWLGLDSSTDNDFDPDPTSVWRWSRACRIRPAVVEALALSRNAASLGYVRQSRWRGICPACLEGDRRNGRDQYLRRHWSRAETVACSIHRVRLRFSCLKCLRRCDFRYEYRDGLAELICSGCMRAVSRAPPSHFELRYAGLLIATMEAIDDAEKGRGETKLADIRKAIRFLWSGSVNHGRPEITFFGVQDIKGPASIPVNVDAPLTCLSMTWRSSTLLTMAQMLDISSAQSEFGPPSDCLTFAFQQFEKNITSSQSLTTRSSTGKKSRIDLPPRSNSKYFRAVAAITKDPRWHAISTLRGRQRSIALSRLARSLLDLLEG</sequence>
<keyword evidence="3" id="KW-1185">Reference proteome</keyword>